<protein>
    <submittedName>
        <fullName evidence="2">Uncharacterized protein</fullName>
    </submittedName>
</protein>
<sequence>MASTGNKKPSSDPIDLLSSHKVETIPVHRLCATLCTILSPTNLVTNVELSEGPEKEIVDDTPPETEEEIGEGLTRTTRGITYGKRARQVMKDSKKKLPLEFNFQMMRVVCQKNSSFMHEYGS</sequence>
<comment type="caution">
    <text evidence="2">The sequence shown here is derived from an EMBL/GenBank/DDBJ whole genome shotgun (WGS) entry which is preliminary data.</text>
</comment>
<dbReference type="AlphaFoldDB" id="A0AAD5BNM1"/>
<evidence type="ECO:0000313" key="2">
    <source>
        <dbReference type="EMBL" id="KAI7726697.1"/>
    </source>
</evidence>
<proteinExistence type="predicted"/>
<keyword evidence="3" id="KW-1185">Reference proteome</keyword>
<gene>
    <name evidence="2" type="ORF">M8C21_010973</name>
</gene>
<feature type="compositionally biased region" description="Acidic residues" evidence="1">
    <location>
        <begin position="59"/>
        <end position="70"/>
    </location>
</feature>
<accession>A0AAD5BNM1</accession>
<evidence type="ECO:0000256" key="1">
    <source>
        <dbReference type="SAM" id="MobiDB-lite"/>
    </source>
</evidence>
<dbReference type="Proteomes" id="UP001206925">
    <property type="component" value="Unassembled WGS sequence"/>
</dbReference>
<name>A0AAD5BNM1_AMBAR</name>
<reference evidence="2" key="1">
    <citation type="submission" date="2022-06" db="EMBL/GenBank/DDBJ databases">
        <title>Uncovering the hologenomic basis of an extraordinary plant invasion.</title>
        <authorList>
            <person name="Bieker V.C."/>
            <person name="Martin M.D."/>
            <person name="Gilbert T."/>
            <person name="Hodgins K."/>
            <person name="Battlay P."/>
            <person name="Petersen B."/>
            <person name="Wilson J."/>
        </authorList>
    </citation>
    <scope>NUCLEOTIDE SEQUENCE</scope>
    <source>
        <strain evidence="2">AA19_3_7</strain>
        <tissue evidence="2">Leaf</tissue>
    </source>
</reference>
<feature type="non-terminal residue" evidence="2">
    <location>
        <position position="1"/>
    </location>
</feature>
<dbReference type="EMBL" id="JAMZMK010011603">
    <property type="protein sequence ID" value="KAI7726697.1"/>
    <property type="molecule type" value="Genomic_DNA"/>
</dbReference>
<evidence type="ECO:0000313" key="3">
    <source>
        <dbReference type="Proteomes" id="UP001206925"/>
    </source>
</evidence>
<organism evidence="2 3">
    <name type="scientific">Ambrosia artemisiifolia</name>
    <name type="common">Common ragweed</name>
    <dbReference type="NCBI Taxonomy" id="4212"/>
    <lineage>
        <taxon>Eukaryota</taxon>
        <taxon>Viridiplantae</taxon>
        <taxon>Streptophyta</taxon>
        <taxon>Embryophyta</taxon>
        <taxon>Tracheophyta</taxon>
        <taxon>Spermatophyta</taxon>
        <taxon>Magnoliopsida</taxon>
        <taxon>eudicotyledons</taxon>
        <taxon>Gunneridae</taxon>
        <taxon>Pentapetalae</taxon>
        <taxon>asterids</taxon>
        <taxon>campanulids</taxon>
        <taxon>Asterales</taxon>
        <taxon>Asteraceae</taxon>
        <taxon>Asteroideae</taxon>
        <taxon>Heliantheae alliance</taxon>
        <taxon>Heliantheae</taxon>
        <taxon>Ambrosia</taxon>
    </lineage>
</organism>
<feature type="region of interest" description="Disordered" evidence="1">
    <location>
        <begin position="51"/>
        <end position="71"/>
    </location>
</feature>